<proteinExistence type="predicted"/>
<evidence type="ECO:0000313" key="2">
    <source>
        <dbReference type="Proteomes" id="UP000188947"/>
    </source>
</evidence>
<evidence type="ECO:0000313" key="1">
    <source>
        <dbReference type="EMBL" id="OOH95302.1"/>
    </source>
</evidence>
<gene>
    <name evidence="1" type="ORF">BMF97_10765</name>
</gene>
<dbReference type="OrthoDB" id="771639at2"/>
<dbReference type="RefSeq" id="WP_077564683.1">
    <property type="nucleotide sequence ID" value="NZ_CP016378.1"/>
</dbReference>
<dbReference type="EMBL" id="MPOG01000011">
    <property type="protein sequence ID" value="OOH95302.1"/>
    <property type="molecule type" value="Genomic_DNA"/>
</dbReference>
<dbReference type="STRING" id="238.BBD35_17745"/>
<dbReference type="AlphaFoldDB" id="A0A1T3F848"/>
<dbReference type="eggNOG" id="ENOG5030UGH">
    <property type="taxonomic scope" value="Bacteria"/>
</dbReference>
<evidence type="ECO:0008006" key="3">
    <source>
        <dbReference type="Google" id="ProtNLM"/>
    </source>
</evidence>
<keyword evidence="2" id="KW-1185">Reference proteome</keyword>
<protein>
    <recommendedName>
        <fullName evidence="3">ParB/Sulfiredoxin domain-containing protein</fullName>
    </recommendedName>
</protein>
<sequence length="126" mass="15077">MENNLNTDFYKNLIDFIKNNDHEFFTTHTKICYSIVERIHRRVLDGHGAKFGAIKVDYKNKLIVDGNHRFIAYKLAGFDFETINWSKNHCDPYRNISDFMIVTDEDWDINNEENKKYCNDDFLKDL</sequence>
<comment type="caution">
    <text evidence="1">The sequence shown here is derived from an EMBL/GenBank/DDBJ whole genome shotgun (WGS) entry which is preliminary data.</text>
</comment>
<name>A0A1T3F848_ELIME</name>
<dbReference type="Proteomes" id="UP000188947">
    <property type="component" value="Unassembled WGS sequence"/>
</dbReference>
<accession>A0A1T3F848</accession>
<reference evidence="1 2" key="1">
    <citation type="submission" date="2016-11" db="EMBL/GenBank/DDBJ databases">
        <title>Genome sequence and comparative genomic analysis of clinical strain Elizabethkingia meningoseptica 61421 PRCM.</title>
        <authorList>
            <person name="Wang M."/>
            <person name="Hu S."/>
            <person name="Cao L."/>
            <person name="Jiang T."/>
            <person name="Zhou Y."/>
            <person name="Ming D."/>
        </authorList>
    </citation>
    <scope>NUCLEOTIDE SEQUENCE [LARGE SCALE GENOMIC DNA]</scope>
    <source>
        <strain evidence="1 2">61421 PRCM</strain>
    </source>
</reference>
<organism evidence="1 2">
    <name type="scientific">Elizabethkingia meningoseptica</name>
    <name type="common">Chryseobacterium meningosepticum</name>
    <dbReference type="NCBI Taxonomy" id="238"/>
    <lineage>
        <taxon>Bacteria</taxon>
        <taxon>Pseudomonadati</taxon>
        <taxon>Bacteroidota</taxon>
        <taxon>Flavobacteriia</taxon>
        <taxon>Flavobacteriales</taxon>
        <taxon>Weeksellaceae</taxon>
        <taxon>Elizabethkingia</taxon>
    </lineage>
</organism>